<comment type="caution">
    <text evidence="1">The sequence shown here is derived from an EMBL/GenBank/DDBJ whole genome shotgun (WGS) entry which is preliminary data.</text>
</comment>
<name>A0ACB8TJ53_9AGAM</name>
<dbReference type="EMBL" id="MU277188">
    <property type="protein sequence ID" value="KAI0068430.1"/>
    <property type="molecule type" value="Genomic_DNA"/>
</dbReference>
<organism evidence="1 2">
    <name type="scientific">Artomyces pyxidatus</name>
    <dbReference type="NCBI Taxonomy" id="48021"/>
    <lineage>
        <taxon>Eukaryota</taxon>
        <taxon>Fungi</taxon>
        <taxon>Dikarya</taxon>
        <taxon>Basidiomycota</taxon>
        <taxon>Agaricomycotina</taxon>
        <taxon>Agaricomycetes</taxon>
        <taxon>Russulales</taxon>
        <taxon>Auriscalpiaceae</taxon>
        <taxon>Artomyces</taxon>
    </lineage>
</organism>
<keyword evidence="2" id="KW-1185">Reference proteome</keyword>
<accession>A0ACB8TJ53</accession>
<dbReference type="Proteomes" id="UP000814140">
    <property type="component" value="Unassembled WGS sequence"/>
</dbReference>
<gene>
    <name evidence="1" type="ORF">BV25DRAFT_1818837</name>
</gene>
<sequence>MLEDAGLEIPDATRKQLETQHWLELIDGCVRRDASLVGPLTFSAKETPLWLKSLSDPAFVRDISDCLSSQGPSSRPCCGTTRADI</sequence>
<reference evidence="1" key="1">
    <citation type="submission" date="2021-03" db="EMBL/GenBank/DDBJ databases">
        <authorList>
            <consortium name="DOE Joint Genome Institute"/>
            <person name="Ahrendt S."/>
            <person name="Looney B.P."/>
            <person name="Miyauchi S."/>
            <person name="Morin E."/>
            <person name="Drula E."/>
            <person name="Courty P.E."/>
            <person name="Chicoki N."/>
            <person name="Fauchery L."/>
            <person name="Kohler A."/>
            <person name="Kuo A."/>
            <person name="Labutti K."/>
            <person name="Pangilinan J."/>
            <person name="Lipzen A."/>
            <person name="Riley R."/>
            <person name="Andreopoulos W."/>
            <person name="He G."/>
            <person name="Johnson J."/>
            <person name="Barry K.W."/>
            <person name="Grigoriev I.V."/>
            <person name="Nagy L."/>
            <person name="Hibbett D."/>
            <person name="Henrissat B."/>
            <person name="Matheny P.B."/>
            <person name="Labbe J."/>
            <person name="Martin F."/>
        </authorList>
    </citation>
    <scope>NUCLEOTIDE SEQUENCE</scope>
    <source>
        <strain evidence="1">HHB10654</strain>
    </source>
</reference>
<protein>
    <submittedName>
        <fullName evidence="1">Uncharacterized protein</fullName>
    </submittedName>
</protein>
<evidence type="ECO:0000313" key="1">
    <source>
        <dbReference type="EMBL" id="KAI0068430.1"/>
    </source>
</evidence>
<reference evidence="1" key="2">
    <citation type="journal article" date="2022" name="New Phytol.">
        <title>Evolutionary transition to the ectomycorrhizal habit in the genomes of a hyperdiverse lineage of mushroom-forming fungi.</title>
        <authorList>
            <person name="Looney B."/>
            <person name="Miyauchi S."/>
            <person name="Morin E."/>
            <person name="Drula E."/>
            <person name="Courty P.E."/>
            <person name="Kohler A."/>
            <person name="Kuo A."/>
            <person name="LaButti K."/>
            <person name="Pangilinan J."/>
            <person name="Lipzen A."/>
            <person name="Riley R."/>
            <person name="Andreopoulos W."/>
            <person name="He G."/>
            <person name="Johnson J."/>
            <person name="Nolan M."/>
            <person name="Tritt A."/>
            <person name="Barry K.W."/>
            <person name="Grigoriev I.V."/>
            <person name="Nagy L.G."/>
            <person name="Hibbett D."/>
            <person name="Henrissat B."/>
            <person name="Matheny P.B."/>
            <person name="Labbe J."/>
            <person name="Martin F.M."/>
        </authorList>
    </citation>
    <scope>NUCLEOTIDE SEQUENCE</scope>
    <source>
        <strain evidence="1">HHB10654</strain>
    </source>
</reference>
<evidence type="ECO:0000313" key="2">
    <source>
        <dbReference type="Proteomes" id="UP000814140"/>
    </source>
</evidence>
<proteinExistence type="predicted"/>